<evidence type="ECO:0000313" key="17">
    <source>
        <dbReference type="EMBL" id="QGT50369.1"/>
    </source>
</evidence>
<evidence type="ECO:0000256" key="12">
    <source>
        <dbReference type="PIRSR" id="PIRSR000445-4"/>
    </source>
</evidence>
<dbReference type="PIRSF" id="PIRSF000445">
    <property type="entry name" value="4pyrrol_synth_GluRdtase"/>
    <property type="match status" value="1"/>
</dbReference>
<organism evidence="17">
    <name type="scientific">uncultured Helicobacter sp</name>
    <dbReference type="NCBI Taxonomy" id="175537"/>
    <lineage>
        <taxon>Bacteria</taxon>
        <taxon>Pseudomonadati</taxon>
        <taxon>Campylobacterota</taxon>
        <taxon>Epsilonproteobacteria</taxon>
        <taxon>Campylobacterales</taxon>
        <taxon>Helicobacteraceae</taxon>
        <taxon>Helicobacter</taxon>
        <taxon>environmental samples</taxon>
    </lineage>
</organism>
<keyword evidence="5 8" id="KW-0560">Oxidoreductase</keyword>
<dbReference type="GO" id="GO:0050661">
    <property type="term" value="F:NADP binding"/>
    <property type="evidence" value="ECO:0007669"/>
    <property type="project" value="InterPro"/>
</dbReference>
<evidence type="ECO:0000256" key="3">
    <source>
        <dbReference type="ARBA" id="ARBA00012970"/>
    </source>
</evidence>
<dbReference type="Gene3D" id="3.30.460.30">
    <property type="entry name" value="Glutamyl-tRNA reductase, N-terminal domain"/>
    <property type="match status" value="1"/>
</dbReference>
<comment type="pathway">
    <text evidence="1 8 13">Porphyrin-containing compound metabolism; protoporphyrin-IX biosynthesis; 5-aminolevulinate from L-glutamyl-tRNA(Glu): step 1/2.</text>
</comment>
<sequence>MNERIQTQFMVMSFSHKNAAIDIREKLNFATEQIVPFLQKICASEAIKEAILLCTCNRVEIYTSILDRRMARDHIYQCLTQEKQISLESLQDIVHIYLNQYAIYHIFCVASSLDSLVVGETQITGQLKVAYKLSYDHALCSKDMTRLMHFAFKCAAHVRAHTDISSNSVSVASAAVNMAEQKLQEKGESLDSVEVLLIGSGEMGRLVAKHLSNHQAKITLLNRSEHNAQNLAQEIKANMPAYPIVVKPYEILRESLKTHRVVFVATTAKDYVIKSDMIVPHHDRRLYFDLSVPRNIETMAIPHTEIYSVDDLQEIVDQNKTSRQESAKVGLKIVDQFTADFFKWLQTLSIDPIIKQMRYLAKQSAMKELERAIKKGYLPQEYEKNVEKILHGAFNTFLHQPTMRLRQASENPQGDPIIEATKNIFDISDDVVMLNGYKCEKDTTIY</sequence>
<dbReference type="Pfam" id="PF01488">
    <property type="entry name" value="Shikimate_DH"/>
    <property type="match status" value="1"/>
</dbReference>
<name>A0A650EKX0_9HELI</name>
<keyword evidence="4 8" id="KW-0521">NADP</keyword>
<evidence type="ECO:0000256" key="13">
    <source>
        <dbReference type="RuleBase" id="RU000584"/>
    </source>
</evidence>
<dbReference type="InterPro" id="IPR015895">
    <property type="entry name" value="4pyrrol_synth_GluRdtase_N"/>
</dbReference>
<dbReference type="PROSITE" id="PS00747">
    <property type="entry name" value="GLUTR"/>
    <property type="match status" value="1"/>
</dbReference>
<dbReference type="SUPFAM" id="SSF51735">
    <property type="entry name" value="NAD(P)-binding Rossmann-fold domains"/>
    <property type="match status" value="1"/>
</dbReference>
<dbReference type="InterPro" id="IPR018214">
    <property type="entry name" value="GluRdtase_CS"/>
</dbReference>
<dbReference type="EMBL" id="MN577569">
    <property type="protein sequence ID" value="QGT50369.1"/>
    <property type="molecule type" value="Genomic_DNA"/>
</dbReference>
<dbReference type="UniPathway" id="UPA00251">
    <property type="reaction ID" value="UER00316"/>
</dbReference>
<dbReference type="FunFam" id="3.30.460.30:FF:000001">
    <property type="entry name" value="Glutamyl-tRNA reductase"/>
    <property type="match status" value="1"/>
</dbReference>
<dbReference type="HAMAP" id="MF_00087">
    <property type="entry name" value="Glu_tRNA_reductase"/>
    <property type="match status" value="1"/>
</dbReference>
<protein>
    <recommendedName>
        <fullName evidence="3 8">Glutamyl-tRNA reductase</fullName>
        <shortName evidence="8">GluTR</shortName>
        <ecNumber evidence="3 8">1.2.1.70</ecNumber>
    </recommendedName>
</protein>
<comment type="similarity">
    <text evidence="2 8 13">Belongs to the glutamyl-tRNA reductase family.</text>
</comment>
<evidence type="ECO:0000256" key="1">
    <source>
        <dbReference type="ARBA" id="ARBA00005059"/>
    </source>
</evidence>
<dbReference type="InterPro" id="IPR015896">
    <property type="entry name" value="4pyrrol_synth_GluRdtase_dimer"/>
</dbReference>
<dbReference type="Pfam" id="PF05201">
    <property type="entry name" value="GlutR_N"/>
    <property type="match status" value="1"/>
</dbReference>
<evidence type="ECO:0000256" key="5">
    <source>
        <dbReference type="ARBA" id="ARBA00023002"/>
    </source>
</evidence>
<evidence type="ECO:0000256" key="2">
    <source>
        <dbReference type="ARBA" id="ARBA00005916"/>
    </source>
</evidence>
<dbReference type="GO" id="GO:0008883">
    <property type="term" value="F:glutamyl-tRNA reductase activity"/>
    <property type="evidence" value="ECO:0007669"/>
    <property type="project" value="UniProtKB-UniRule"/>
</dbReference>
<dbReference type="InterPro" id="IPR036343">
    <property type="entry name" value="GluRdtase_N_sf"/>
</dbReference>
<comment type="subunit">
    <text evidence="8">Homodimer.</text>
</comment>
<dbReference type="InterPro" id="IPR036291">
    <property type="entry name" value="NAD(P)-bd_dom_sf"/>
</dbReference>
<feature type="binding site" evidence="8 10">
    <location>
        <position position="126"/>
    </location>
    <ligand>
        <name>substrate</name>
    </ligand>
</feature>
<dbReference type="InterPro" id="IPR006151">
    <property type="entry name" value="Shikm_DH/Glu-tRNA_Rdtase"/>
</dbReference>
<evidence type="ECO:0000256" key="9">
    <source>
        <dbReference type="PIRSR" id="PIRSR000445-1"/>
    </source>
</evidence>
<evidence type="ECO:0000259" key="15">
    <source>
        <dbReference type="Pfam" id="PF01488"/>
    </source>
</evidence>
<evidence type="ECO:0000256" key="8">
    <source>
        <dbReference type="HAMAP-Rule" id="MF_00087"/>
    </source>
</evidence>
<feature type="binding site" evidence="8 10">
    <location>
        <position position="115"/>
    </location>
    <ligand>
        <name>substrate</name>
    </ligand>
</feature>
<feature type="binding site" evidence="8 10">
    <location>
        <begin position="55"/>
        <end position="58"/>
    </location>
    <ligand>
        <name>substrate</name>
    </ligand>
</feature>
<feature type="site" description="Important for activity" evidence="8 12">
    <location>
        <position position="105"/>
    </location>
</feature>
<proteinExistence type="inferred from homology"/>
<gene>
    <name evidence="8 17" type="primary">hemA</name>
    <name evidence="17" type="ORF">Helico5904_0410</name>
</gene>
<dbReference type="PANTHER" id="PTHR43120">
    <property type="entry name" value="GLUTAMYL-TRNA REDUCTASE 1, CHLOROPLASTIC"/>
    <property type="match status" value="1"/>
</dbReference>
<feature type="domain" description="Glutamyl-tRNA reductase N-terminal" evidence="16">
    <location>
        <begin position="13"/>
        <end position="162"/>
    </location>
</feature>
<dbReference type="GO" id="GO:0006782">
    <property type="term" value="P:protoporphyrinogen IX biosynthetic process"/>
    <property type="evidence" value="ECO:0007669"/>
    <property type="project" value="UniProtKB-UniRule"/>
</dbReference>
<evidence type="ECO:0000256" key="7">
    <source>
        <dbReference type="ARBA" id="ARBA00047464"/>
    </source>
</evidence>
<evidence type="ECO:0000256" key="10">
    <source>
        <dbReference type="PIRSR" id="PIRSR000445-2"/>
    </source>
</evidence>
<comment type="catalytic activity">
    <reaction evidence="7 8 13">
        <text>(S)-4-amino-5-oxopentanoate + tRNA(Glu) + NADP(+) = L-glutamyl-tRNA(Glu) + NADPH + H(+)</text>
        <dbReference type="Rhea" id="RHEA:12344"/>
        <dbReference type="Rhea" id="RHEA-COMP:9663"/>
        <dbReference type="Rhea" id="RHEA-COMP:9680"/>
        <dbReference type="ChEBI" id="CHEBI:15378"/>
        <dbReference type="ChEBI" id="CHEBI:57501"/>
        <dbReference type="ChEBI" id="CHEBI:57783"/>
        <dbReference type="ChEBI" id="CHEBI:58349"/>
        <dbReference type="ChEBI" id="CHEBI:78442"/>
        <dbReference type="ChEBI" id="CHEBI:78520"/>
        <dbReference type="EC" id="1.2.1.70"/>
    </reaction>
</comment>
<dbReference type="CDD" id="cd05213">
    <property type="entry name" value="NAD_bind_Glutamyl_tRNA_reduct"/>
    <property type="match status" value="1"/>
</dbReference>
<dbReference type="AlphaFoldDB" id="A0A650EKX0"/>
<keyword evidence="6 8" id="KW-0627">Porphyrin biosynthesis</keyword>
<dbReference type="Gene3D" id="3.40.50.720">
    <property type="entry name" value="NAD(P)-binding Rossmann-like Domain"/>
    <property type="match status" value="1"/>
</dbReference>
<dbReference type="InterPro" id="IPR000343">
    <property type="entry name" value="4pyrrol_synth_GluRdtase"/>
</dbReference>
<evidence type="ECO:0000259" key="16">
    <source>
        <dbReference type="Pfam" id="PF05201"/>
    </source>
</evidence>
<feature type="domain" description="Tetrapyrrole biosynthesis glutamyl-tRNA reductase dimerisation" evidence="14">
    <location>
        <begin position="332"/>
        <end position="427"/>
    </location>
</feature>
<feature type="binding site" evidence="8 11">
    <location>
        <begin position="199"/>
        <end position="204"/>
    </location>
    <ligand>
        <name>NADP(+)</name>
        <dbReference type="ChEBI" id="CHEBI:58349"/>
    </ligand>
</feature>
<feature type="binding site" evidence="8 10">
    <location>
        <begin position="120"/>
        <end position="122"/>
    </location>
    <ligand>
        <name>substrate</name>
    </ligand>
</feature>
<accession>A0A650EKX0</accession>
<evidence type="ECO:0000256" key="11">
    <source>
        <dbReference type="PIRSR" id="PIRSR000445-3"/>
    </source>
</evidence>
<feature type="active site" description="Nucleophile" evidence="8 9">
    <location>
        <position position="56"/>
    </location>
</feature>
<dbReference type="SUPFAM" id="SSF69742">
    <property type="entry name" value="Glutamyl tRNA-reductase catalytic, N-terminal domain"/>
    <property type="match status" value="1"/>
</dbReference>
<comment type="function">
    <text evidence="8">Catalyzes the NADPH-dependent reduction of glutamyl-tRNA(Glu) to glutamate 1-semialdehyde (GSA).</text>
</comment>
<evidence type="ECO:0000256" key="4">
    <source>
        <dbReference type="ARBA" id="ARBA00022857"/>
    </source>
</evidence>
<evidence type="ECO:0000256" key="6">
    <source>
        <dbReference type="ARBA" id="ARBA00023244"/>
    </source>
</evidence>
<evidence type="ECO:0000259" key="14">
    <source>
        <dbReference type="Pfam" id="PF00745"/>
    </source>
</evidence>
<dbReference type="Pfam" id="PF00745">
    <property type="entry name" value="GlutR_dimer"/>
    <property type="match status" value="1"/>
</dbReference>
<comment type="domain">
    <text evidence="8">Possesses an unusual extended V-shaped dimeric structure with each monomer consisting of three distinct domains arranged along a curved 'spinal' alpha-helix. The N-terminal catalytic domain specifically recognizes the glutamate moiety of the substrate. The second domain is the NADPH-binding domain, and the third C-terminal domain is responsible for dimerization.</text>
</comment>
<dbReference type="InterPro" id="IPR036453">
    <property type="entry name" value="GluRdtase_dimer_dom_sf"/>
</dbReference>
<dbReference type="EC" id="1.2.1.70" evidence="3 8"/>
<dbReference type="SUPFAM" id="SSF69075">
    <property type="entry name" value="Glutamyl tRNA-reductase dimerization domain"/>
    <property type="match status" value="1"/>
</dbReference>
<dbReference type="PANTHER" id="PTHR43120:SF1">
    <property type="entry name" value="GLUTAMYL-TRNA REDUCTASE 1, CHLOROPLASTIC"/>
    <property type="match status" value="1"/>
</dbReference>
<comment type="miscellaneous">
    <text evidence="8">During catalysis, the active site Cys acts as a nucleophile attacking the alpha-carbonyl group of tRNA-bound glutamate with the formation of a thioester intermediate between enzyme and glutamate, and the concomitant release of tRNA(Glu). The thioester intermediate is finally reduced by direct hydride transfer from NADPH, to form the product GSA.</text>
</comment>
<feature type="domain" description="Quinate/shikimate 5-dehydrogenase/glutamyl-tRNA reductase" evidence="15">
    <location>
        <begin position="184"/>
        <end position="315"/>
    </location>
</feature>
<reference evidence="17" key="1">
    <citation type="journal article" date="2020" name="J. ISSAAS">
        <title>Lactobacilli and other gastrointestinal microbiota of Peromyscus leucopus, reservoir host for agents of Lyme disease and other zoonoses in North America.</title>
        <authorList>
            <person name="Milovic A."/>
            <person name="Bassam K."/>
            <person name="Shao H."/>
            <person name="Chatzistamou I."/>
            <person name="Tufts D.M."/>
            <person name="Diuk-Wasser M."/>
            <person name="Barbour A.G."/>
        </authorList>
    </citation>
    <scope>NUCLEOTIDE SEQUENCE</scope>
    <source>
        <strain evidence="17">LL4</strain>
    </source>
</reference>
<dbReference type="NCBIfam" id="TIGR01035">
    <property type="entry name" value="hemA"/>
    <property type="match status" value="1"/>
</dbReference>